<reference evidence="1 2" key="2">
    <citation type="journal article" date="2022" name="Mol. Ecol. Resour.">
        <title>The genomes of chicory, endive, great burdock and yacon provide insights into Asteraceae paleo-polyploidization history and plant inulin production.</title>
        <authorList>
            <person name="Fan W."/>
            <person name="Wang S."/>
            <person name="Wang H."/>
            <person name="Wang A."/>
            <person name="Jiang F."/>
            <person name="Liu H."/>
            <person name="Zhao H."/>
            <person name="Xu D."/>
            <person name="Zhang Y."/>
        </authorList>
    </citation>
    <scope>NUCLEOTIDE SEQUENCE [LARGE SCALE GENOMIC DNA]</scope>
    <source>
        <strain evidence="2">cv. Yunnan</strain>
        <tissue evidence="1">Leaves</tissue>
    </source>
</reference>
<evidence type="ECO:0000313" key="1">
    <source>
        <dbReference type="EMBL" id="KAI3755556.1"/>
    </source>
</evidence>
<proteinExistence type="predicted"/>
<name>A0ACB9EA11_9ASTR</name>
<reference evidence="2" key="1">
    <citation type="journal article" date="2022" name="Mol. Ecol. Resour.">
        <title>The genomes of chicory, endive, great burdock and yacon provide insights into Asteraceae palaeo-polyploidization history and plant inulin production.</title>
        <authorList>
            <person name="Fan W."/>
            <person name="Wang S."/>
            <person name="Wang H."/>
            <person name="Wang A."/>
            <person name="Jiang F."/>
            <person name="Liu H."/>
            <person name="Zhao H."/>
            <person name="Xu D."/>
            <person name="Zhang Y."/>
        </authorList>
    </citation>
    <scope>NUCLEOTIDE SEQUENCE [LARGE SCALE GENOMIC DNA]</scope>
    <source>
        <strain evidence="2">cv. Yunnan</strain>
    </source>
</reference>
<comment type="caution">
    <text evidence="1">The sequence shown here is derived from an EMBL/GenBank/DDBJ whole genome shotgun (WGS) entry which is preliminary data.</text>
</comment>
<sequence>MEMQQLFASFLCCVVLLLQFSLGSHAHETYEKTGPDNVVKTKDYHDDPTLSVFFKVDDLYLGKKMLIYFATNDDSNRAYLLSREEVDPIPFSSQKLQYLLKFFSISDNSPQAKAIETTLKLCELKPIEGEIKFCVTSLESMLDLTRGTFGTVKPKVLTTKILSSNHTTFQWYTFVEKPMEIYTPKMLACHTKAYPYLVYYCHGEKGHSNRVFKIALVGENGERVDAAAACHMDTSMWDSDHVAFRVLGGRPGGSPVCHFLPVDNLIWVASS</sequence>
<evidence type="ECO:0000313" key="2">
    <source>
        <dbReference type="Proteomes" id="UP001056120"/>
    </source>
</evidence>
<organism evidence="1 2">
    <name type="scientific">Smallanthus sonchifolius</name>
    <dbReference type="NCBI Taxonomy" id="185202"/>
    <lineage>
        <taxon>Eukaryota</taxon>
        <taxon>Viridiplantae</taxon>
        <taxon>Streptophyta</taxon>
        <taxon>Embryophyta</taxon>
        <taxon>Tracheophyta</taxon>
        <taxon>Spermatophyta</taxon>
        <taxon>Magnoliopsida</taxon>
        <taxon>eudicotyledons</taxon>
        <taxon>Gunneridae</taxon>
        <taxon>Pentapetalae</taxon>
        <taxon>asterids</taxon>
        <taxon>campanulids</taxon>
        <taxon>Asterales</taxon>
        <taxon>Asteraceae</taxon>
        <taxon>Asteroideae</taxon>
        <taxon>Heliantheae alliance</taxon>
        <taxon>Millerieae</taxon>
        <taxon>Smallanthus</taxon>
    </lineage>
</organism>
<accession>A0ACB9EA11</accession>
<dbReference type="Proteomes" id="UP001056120">
    <property type="component" value="Linkage Group LG18"/>
</dbReference>
<dbReference type="EMBL" id="CM042035">
    <property type="protein sequence ID" value="KAI3755556.1"/>
    <property type="molecule type" value="Genomic_DNA"/>
</dbReference>
<gene>
    <name evidence="1" type="ORF">L1987_55359</name>
</gene>
<protein>
    <submittedName>
        <fullName evidence="1">Uncharacterized protein</fullName>
    </submittedName>
</protein>
<keyword evidence="2" id="KW-1185">Reference proteome</keyword>